<dbReference type="SMART" id="SM00356">
    <property type="entry name" value="ZnF_C3H1"/>
    <property type="match status" value="1"/>
</dbReference>
<dbReference type="EMBL" id="CAJOBP010082265">
    <property type="protein sequence ID" value="CAF4918747.1"/>
    <property type="molecule type" value="Genomic_DNA"/>
</dbReference>
<proteinExistence type="predicted"/>
<dbReference type="GO" id="GO:0008270">
    <property type="term" value="F:zinc ion binding"/>
    <property type="evidence" value="ECO:0007669"/>
    <property type="project" value="UniProtKB-KW"/>
</dbReference>
<dbReference type="Pfam" id="PF00642">
    <property type="entry name" value="zf-CCCH"/>
    <property type="match status" value="1"/>
</dbReference>
<organism evidence="3 4">
    <name type="scientific">Rotaria socialis</name>
    <dbReference type="NCBI Taxonomy" id="392032"/>
    <lineage>
        <taxon>Eukaryota</taxon>
        <taxon>Metazoa</taxon>
        <taxon>Spiralia</taxon>
        <taxon>Gnathifera</taxon>
        <taxon>Rotifera</taxon>
        <taxon>Eurotatoria</taxon>
        <taxon>Bdelloidea</taxon>
        <taxon>Philodinida</taxon>
        <taxon>Philodinidae</taxon>
        <taxon>Rotaria</taxon>
    </lineage>
</organism>
<feature type="non-terminal residue" evidence="3">
    <location>
        <position position="80"/>
    </location>
</feature>
<dbReference type="Gene3D" id="4.10.1000.10">
    <property type="entry name" value="Zinc finger, CCCH-type"/>
    <property type="match status" value="1"/>
</dbReference>
<evidence type="ECO:0000259" key="2">
    <source>
        <dbReference type="PROSITE" id="PS50103"/>
    </source>
</evidence>
<keyword evidence="1" id="KW-0862">Zinc</keyword>
<gene>
    <name evidence="3" type="ORF">UJA718_LOCUS46317</name>
</gene>
<accession>A0A821W542</accession>
<name>A0A821W542_9BILA</name>
<sequence length="80" mass="9274">NTNLSSNKIPCKDFFDNKGYCALGDSCPYDHGSNVLTFEQQDYYSNYQPYDTQSTDIHQQYNPEIPDLKYDFHQISSMSS</sequence>
<dbReference type="Proteomes" id="UP000663873">
    <property type="component" value="Unassembled WGS sequence"/>
</dbReference>
<reference evidence="3" key="1">
    <citation type="submission" date="2021-02" db="EMBL/GenBank/DDBJ databases">
        <authorList>
            <person name="Nowell W R."/>
        </authorList>
    </citation>
    <scope>NUCLEOTIDE SEQUENCE</scope>
</reference>
<dbReference type="PROSITE" id="PS50103">
    <property type="entry name" value="ZF_C3H1"/>
    <property type="match status" value="1"/>
</dbReference>
<protein>
    <recommendedName>
        <fullName evidence="2">C3H1-type domain-containing protein</fullName>
    </recommendedName>
</protein>
<keyword evidence="4" id="KW-1185">Reference proteome</keyword>
<dbReference type="AlphaFoldDB" id="A0A821W542"/>
<evidence type="ECO:0000313" key="4">
    <source>
        <dbReference type="Proteomes" id="UP000663873"/>
    </source>
</evidence>
<feature type="non-terminal residue" evidence="3">
    <location>
        <position position="1"/>
    </location>
</feature>
<evidence type="ECO:0000313" key="3">
    <source>
        <dbReference type="EMBL" id="CAF4918747.1"/>
    </source>
</evidence>
<dbReference type="InterPro" id="IPR000571">
    <property type="entry name" value="Znf_CCCH"/>
</dbReference>
<evidence type="ECO:0000256" key="1">
    <source>
        <dbReference type="PROSITE-ProRule" id="PRU00723"/>
    </source>
</evidence>
<keyword evidence="1" id="KW-0863">Zinc-finger</keyword>
<feature type="zinc finger region" description="C3H1-type" evidence="1">
    <location>
        <begin position="5"/>
        <end position="34"/>
    </location>
</feature>
<feature type="domain" description="C3H1-type" evidence="2">
    <location>
        <begin position="5"/>
        <end position="34"/>
    </location>
</feature>
<comment type="caution">
    <text evidence="3">The sequence shown here is derived from an EMBL/GenBank/DDBJ whole genome shotgun (WGS) entry which is preliminary data.</text>
</comment>
<keyword evidence="1" id="KW-0479">Metal-binding</keyword>